<keyword evidence="3" id="KW-1185">Reference proteome</keyword>
<evidence type="ECO:0000256" key="1">
    <source>
        <dbReference type="SAM" id="MobiDB-lite"/>
    </source>
</evidence>
<accession>A0ABR2RZL5</accession>
<sequence>MSAGKVLEQLGTFSNQICSSGAVGIGTHLRVSIPASKLKLAIVDRWRRIGTIPRVSVLGLEYLYSPLVLLQAKDPESAKAAEQAPAEIPAEAGDENTKWSAI</sequence>
<proteinExistence type="predicted"/>
<feature type="compositionally biased region" description="Low complexity" evidence="1">
    <location>
        <begin position="80"/>
        <end position="91"/>
    </location>
</feature>
<dbReference type="Proteomes" id="UP001396334">
    <property type="component" value="Unassembled WGS sequence"/>
</dbReference>
<name>A0ABR2RZL5_9ROSI</name>
<feature type="region of interest" description="Disordered" evidence="1">
    <location>
        <begin position="80"/>
        <end position="102"/>
    </location>
</feature>
<reference evidence="2 3" key="1">
    <citation type="journal article" date="2024" name="G3 (Bethesda)">
        <title>Genome assembly of Hibiscus sabdariffa L. provides insights into metabolisms of medicinal natural products.</title>
        <authorList>
            <person name="Kim T."/>
        </authorList>
    </citation>
    <scope>NUCLEOTIDE SEQUENCE [LARGE SCALE GENOMIC DNA]</scope>
    <source>
        <strain evidence="2">TK-2024</strain>
        <tissue evidence="2">Old leaves</tissue>
    </source>
</reference>
<comment type="caution">
    <text evidence="2">The sequence shown here is derived from an EMBL/GenBank/DDBJ whole genome shotgun (WGS) entry which is preliminary data.</text>
</comment>
<evidence type="ECO:0000313" key="3">
    <source>
        <dbReference type="Proteomes" id="UP001396334"/>
    </source>
</evidence>
<gene>
    <name evidence="2" type="ORF">V6N11_001406</name>
</gene>
<evidence type="ECO:0000313" key="2">
    <source>
        <dbReference type="EMBL" id="KAK9018430.1"/>
    </source>
</evidence>
<organism evidence="2 3">
    <name type="scientific">Hibiscus sabdariffa</name>
    <name type="common">roselle</name>
    <dbReference type="NCBI Taxonomy" id="183260"/>
    <lineage>
        <taxon>Eukaryota</taxon>
        <taxon>Viridiplantae</taxon>
        <taxon>Streptophyta</taxon>
        <taxon>Embryophyta</taxon>
        <taxon>Tracheophyta</taxon>
        <taxon>Spermatophyta</taxon>
        <taxon>Magnoliopsida</taxon>
        <taxon>eudicotyledons</taxon>
        <taxon>Gunneridae</taxon>
        <taxon>Pentapetalae</taxon>
        <taxon>rosids</taxon>
        <taxon>malvids</taxon>
        <taxon>Malvales</taxon>
        <taxon>Malvaceae</taxon>
        <taxon>Malvoideae</taxon>
        <taxon>Hibiscus</taxon>
    </lineage>
</organism>
<protein>
    <submittedName>
        <fullName evidence="2">Uncharacterized protein</fullName>
    </submittedName>
</protein>
<dbReference type="EMBL" id="JBBPBN010000019">
    <property type="protein sequence ID" value="KAK9018430.1"/>
    <property type="molecule type" value="Genomic_DNA"/>
</dbReference>